<reference evidence="2" key="1">
    <citation type="submission" date="2019-05" db="EMBL/GenBank/DDBJ databases">
        <title>Whole genome sequencing of Pseudanabaena catenata USMAC16.</title>
        <authorList>
            <person name="Khan Z."/>
            <person name="Omar W.M."/>
            <person name="Convey P."/>
            <person name="Merican F."/>
            <person name="Najimudin N."/>
        </authorList>
    </citation>
    <scope>NUCLEOTIDE SEQUENCE</scope>
    <source>
        <strain evidence="2">USMAC16</strain>
    </source>
</reference>
<dbReference type="PANTHER" id="PTHR34127:SF1">
    <property type="entry name" value="OS04G0405600 PROTEIN"/>
    <property type="match status" value="1"/>
</dbReference>
<evidence type="ECO:0000313" key="3">
    <source>
        <dbReference type="Proteomes" id="UP001152872"/>
    </source>
</evidence>
<name>A0A9X4M5Q1_9CYAN</name>
<dbReference type="EMBL" id="VBTY01000002">
    <property type="protein sequence ID" value="MDG3492997.1"/>
    <property type="molecule type" value="Genomic_DNA"/>
</dbReference>
<evidence type="ECO:0000313" key="2">
    <source>
        <dbReference type="EMBL" id="MDG3492997.1"/>
    </source>
</evidence>
<gene>
    <name evidence="2" type="ORF">FEV09_00335</name>
</gene>
<dbReference type="AlphaFoldDB" id="A0A9X4M5Q1"/>
<keyword evidence="3" id="KW-1185">Reference proteome</keyword>
<protein>
    <submittedName>
        <fullName evidence="2">DUF1350 family protein</fullName>
    </submittedName>
</protein>
<dbReference type="Pfam" id="PF07082">
    <property type="entry name" value="DUF1350"/>
    <property type="match status" value="1"/>
</dbReference>
<sequence length="345" mass="39004">MKFQPIAHSWVALHPKPRGAIQFIGGAFFGTFFPMFFYRSLLRGLFEDGYTIVVLPFNFTFDHYTEAGFLIKEQYEIMPELVRIAIAYGYDYSAYLSDRNFAWLGHSIGCKYIALLEAFSALPSIDNQQELKELIGRIVRETATKKDSPAKLDRKIDNIFDGLLSLTNDLKLKSKEAKALIADYVERSTNVKQLKGLVEISSLFIKNQPSLLLAPVNTGLDSAIPKPLATVLINLGINVNPTPEQTYALIKSGNLFKLLGIVAFKTDKIALSTCLWFENDFKKPPKNFQEYLIGGHLRPLGMQLANAVINFPDFGDNIPLVESIQKRDIKFQIPVSKLYQRLENR</sequence>
<keyword evidence="1" id="KW-0472">Membrane</keyword>
<proteinExistence type="predicted"/>
<dbReference type="InterPro" id="IPR010765">
    <property type="entry name" value="DUF1350"/>
</dbReference>
<dbReference type="RefSeq" id="WP_009625023.1">
    <property type="nucleotide sequence ID" value="NZ_VBTY01000002.1"/>
</dbReference>
<keyword evidence="1" id="KW-0812">Transmembrane</keyword>
<dbReference type="PANTHER" id="PTHR34127">
    <property type="entry name" value="OS04G0405600 PROTEIN"/>
    <property type="match status" value="1"/>
</dbReference>
<accession>A0A9X4M5Q1</accession>
<dbReference type="Proteomes" id="UP001152872">
    <property type="component" value="Unassembled WGS sequence"/>
</dbReference>
<comment type="caution">
    <text evidence="2">The sequence shown here is derived from an EMBL/GenBank/DDBJ whole genome shotgun (WGS) entry which is preliminary data.</text>
</comment>
<feature type="transmembrane region" description="Helical" evidence="1">
    <location>
        <begin position="20"/>
        <end position="38"/>
    </location>
</feature>
<keyword evidence="1" id="KW-1133">Transmembrane helix</keyword>
<organism evidence="2 3">
    <name type="scientific">Pseudanabaena catenata USMAC16</name>
    <dbReference type="NCBI Taxonomy" id="1855837"/>
    <lineage>
        <taxon>Bacteria</taxon>
        <taxon>Bacillati</taxon>
        <taxon>Cyanobacteriota</taxon>
        <taxon>Cyanophyceae</taxon>
        <taxon>Pseudanabaenales</taxon>
        <taxon>Pseudanabaenaceae</taxon>
        <taxon>Pseudanabaena</taxon>
    </lineage>
</organism>
<evidence type="ECO:0000256" key="1">
    <source>
        <dbReference type="SAM" id="Phobius"/>
    </source>
</evidence>